<accession>A0ABX2D9M2</accession>
<dbReference type="EMBL" id="JABMKV010000001">
    <property type="protein sequence ID" value="NQX30751.1"/>
    <property type="molecule type" value="Genomic_DNA"/>
</dbReference>
<reference evidence="2 3" key="1">
    <citation type="submission" date="2020-05" db="EMBL/GenBank/DDBJ databases">
        <title>Description of Pedobacter foliorum sp. nov.</title>
        <authorList>
            <person name="Qi S."/>
            <person name="Carlier A."/>
            <person name="Cnockaert M."/>
            <person name="Vandamme P."/>
        </authorList>
    </citation>
    <scope>NUCLEOTIDE SEQUENCE [LARGE SCALE GENOMIC DNA]</scope>
    <source>
        <strain evidence="2 3">LMG 31300</strain>
    </source>
</reference>
<feature type="domain" description="BLUF" evidence="1">
    <location>
        <begin position="2"/>
        <end position="93"/>
    </location>
</feature>
<evidence type="ECO:0000259" key="1">
    <source>
        <dbReference type="PROSITE" id="PS50925"/>
    </source>
</evidence>
<dbReference type="SMART" id="SM01034">
    <property type="entry name" value="BLUF"/>
    <property type="match status" value="1"/>
</dbReference>
<evidence type="ECO:0000313" key="2">
    <source>
        <dbReference type="EMBL" id="NQX30751.1"/>
    </source>
</evidence>
<dbReference type="RefSeq" id="WP_173268932.1">
    <property type="nucleotide sequence ID" value="NZ_JABMKV010000001.1"/>
</dbReference>
<proteinExistence type="predicted"/>
<comment type="caution">
    <text evidence="2">The sequence shown here is derived from an EMBL/GenBank/DDBJ whole genome shotgun (WGS) entry which is preliminary data.</text>
</comment>
<keyword evidence="3" id="KW-1185">Reference proteome</keyword>
<dbReference type="Gene3D" id="3.30.70.100">
    <property type="match status" value="1"/>
</dbReference>
<dbReference type="InterPro" id="IPR007024">
    <property type="entry name" value="BLUF_domain"/>
</dbReference>
<name>A0ABX2D9M2_9SPHI</name>
<dbReference type="SUPFAM" id="SSF54975">
    <property type="entry name" value="Acylphosphatase/BLUF domain-like"/>
    <property type="match status" value="1"/>
</dbReference>
<organism evidence="2 3">
    <name type="scientific">Pedobacter boryungensis</name>
    <dbReference type="NCBI Taxonomy" id="869962"/>
    <lineage>
        <taxon>Bacteria</taxon>
        <taxon>Pseudomonadati</taxon>
        <taxon>Bacteroidota</taxon>
        <taxon>Sphingobacteriia</taxon>
        <taxon>Sphingobacteriales</taxon>
        <taxon>Sphingobacteriaceae</taxon>
        <taxon>Pedobacter</taxon>
    </lineage>
</organism>
<evidence type="ECO:0000313" key="3">
    <source>
        <dbReference type="Proteomes" id="UP000762110"/>
    </source>
</evidence>
<sequence>MYYYLLYFGVAKNDFTEQDFDVLLEQARSRNHYLGITGKLLHCEGAFIQLLEGLEVAVKEVYDSIRIDERLVAIKKITEGHCEERYYADWTMEFKDVGIEEINKMENCSHPNVTEYVKTASAVKLLKLLAKS</sequence>
<dbReference type="Pfam" id="PF04940">
    <property type="entry name" value="BLUF"/>
    <property type="match status" value="1"/>
</dbReference>
<dbReference type="PROSITE" id="PS50925">
    <property type="entry name" value="BLUF"/>
    <property type="match status" value="1"/>
</dbReference>
<protein>
    <submittedName>
        <fullName evidence="2">BLUF domain-containing protein</fullName>
    </submittedName>
</protein>
<gene>
    <name evidence="2" type="ORF">HQN85_03380</name>
</gene>
<dbReference type="InterPro" id="IPR036046">
    <property type="entry name" value="Acylphosphatase-like_dom_sf"/>
</dbReference>
<dbReference type="Proteomes" id="UP000762110">
    <property type="component" value="Unassembled WGS sequence"/>
</dbReference>